<accession>A0A1Y1I9P6</accession>
<reference evidence="1 2" key="1">
    <citation type="journal article" date="2014" name="Nat. Commun.">
        <title>Klebsormidium flaccidum genome reveals primary factors for plant terrestrial adaptation.</title>
        <authorList>
            <person name="Hori K."/>
            <person name="Maruyama F."/>
            <person name="Fujisawa T."/>
            <person name="Togashi T."/>
            <person name="Yamamoto N."/>
            <person name="Seo M."/>
            <person name="Sato S."/>
            <person name="Yamada T."/>
            <person name="Mori H."/>
            <person name="Tajima N."/>
            <person name="Moriyama T."/>
            <person name="Ikeuchi M."/>
            <person name="Watanabe M."/>
            <person name="Wada H."/>
            <person name="Kobayashi K."/>
            <person name="Saito M."/>
            <person name="Masuda T."/>
            <person name="Sasaki-Sekimoto Y."/>
            <person name="Mashiguchi K."/>
            <person name="Awai K."/>
            <person name="Shimojima M."/>
            <person name="Masuda S."/>
            <person name="Iwai M."/>
            <person name="Nobusawa T."/>
            <person name="Narise T."/>
            <person name="Kondo S."/>
            <person name="Saito H."/>
            <person name="Sato R."/>
            <person name="Murakawa M."/>
            <person name="Ihara Y."/>
            <person name="Oshima-Yamada Y."/>
            <person name="Ohtaka K."/>
            <person name="Satoh M."/>
            <person name="Sonobe K."/>
            <person name="Ishii M."/>
            <person name="Ohtani R."/>
            <person name="Kanamori-Sato M."/>
            <person name="Honoki R."/>
            <person name="Miyazaki D."/>
            <person name="Mochizuki H."/>
            <person name="Umetsu J."/>
            <person name="Higashi K."/>
            <person name="Shibata D."/>
            <person name="Kamiya Y."/>
            <person name="Sato N."/>
            <person name="Nakamura Y."/>
            <person name="Tabata S."/>
            <person name="Ida S."/>
            <person name="Kurokawa K."/>
            <person name="Ohta H."/>
        </authorList>
    </citation>
    <scope>NUCLEOTIDE SEQUENCE [LARGE SCALE GENOMIC DNA]</scope>
    <source>
        <strain evidence="1 2">NIES-2285</strain>
    </source>
</reference>
<dbReference type="Proteomes" id="UP000054558">
    <property type="component" value="Unassembled WGS sequence"/>
</dbReference>
<evidence type="ECO:0000313" key="2">
    <source>
        <dbReference type="Proteomes" id="UP000054558"/>
    </source>
</evidence>
<proteinExistence type="predicted"/>
<name>A0A1Y1I9P6_KLENI</name>
<organism evidence="1 2">
    <name type="scientific">Klebsormidium nitens</name>
    <name type="common">Green alga</name>
    <name type="synonym">Ulothrix nitens</name>
    <dbReference type="NCBI Taxonomy" id="105231"/>
    <lineage>
        <taxon>Eukaryota</taxon>
        <taxon>Viridiplantae</taxon>
        <taxon>Streptophyta</taxon>
        <taxon>Klebsormidiophyceae</taxon>
        <taxon>Klebsormidiales</taxon>
        <taxon>Klebsormidiaceae</taxon>
        <taxon>Klebsormidium</taxon>
    </lineage>
</organism>
<evidence type="ECO:0000313" key="1">
    <source>
        <dbReference type="EMBL" id="GAQ86682.1"/>
    </source>
</evidence>
<keyword evidence="2" id="KW-1185">Reference proteome</keyword>
<dbReference type="EMBL" id="DF237253">
    <property type="protein sequence ID" value="GAQ86682.1"/>
    <property type="molecule type" value="Genomic_DNA"/>
</dbReference>
<dbReference type="AlphaFoldDB" id="A0A1Y1I9P6"/>
<gene>
    <name evidence="1" type="ORF">KFL_003040090</name>
</gene>
<sequence>MAVSTVYSDEGAFFGSGKRRFFDRRTTLNTFLPQSNVSWLGVSHVGHSRGEAEIYMFQDEGLEDPSSRGPPGAFQGSRGGFMISGDASLVEDRGERGLEGVLAGVDPAQRGGAQFEWRTGLMACISEDVSSRIIFIGKGGGCA</sequence>
<protein>
    <submittedName>
        <fullName evidence="1">Uncharacterized protein</fullName>
    </submittedName>
</protein>